<feature type="non-terminal residue" evidence="1">
    <location>
        <position position="1"/>
    </location>
</feature>
<evidence type="ECO:0000313" key="2">
    <source>
        <dbReference type="Proteomes" id="UP000192513"/>
    </source>
</evidence>
<name>A0A1X0HPB4_9MYCO</name>
<reference evidence="1 2" key="1">
    <citation type="submission" date="2017-02" db="EMBL/GenBank/DDBJ databases">
        <title>The new phylogeny of genus Mycobacterium.</title>
        <authorList>
            <person name="Tortoli E."/>
            <person name="Trovato A."/>
            <person name="Cirillo D.M."/>
        </authorList>
    </citation>
    <scope>NUCLEOTIDE SEQUENCE [LARGE SCALE GENOMIC DNA]</scope>
    <source>
        <strain evidence="1 2">DSM 45000</strain>
    </source>
</reference>
<proteinExistence type="predicted"/>
<keyword evidence="2" id="KW-1185">Reference proteome</keyword>
<dbReference type="Proteomes" id="UP000192513">
    <property type="component" value="Unassembled WGS sequence"/>
</dbReference>
<accession>A0A1X0HPB4</accession>
<gene>
    <name evidence="1" type="ORF">BST39_29315</name>
</gene>
<organism evidence="1 2">
    <name type="scientific">Mycobacterium paraseoulense</name>
    <dbReference type="NCBI Taxonomy" id="590652"/>
    <lineage>
        <taxon>Bacteria</taxon>
        <taxon>Bacillati</taxon>
        <taxon>Actinomycetota</taxon>
        <taxon>Actinomycetes</taxon>
        <taxon>Mycobacteriales</taxon>
        <taxon>Mycobacteriaceae</taxon>
        <taxon>Mycobacterium</taxon>
    </lineage>
</organism>
<protein>
    <submittedName>
        <fullName evidence="1">Uncharacterized protein</fullName>
    </submittedName>
</protein>
<sequence length="70" mass="7570">IQAYNSPPFCTQRRAEAIPLPADNLEQDLLFALLAQHLLRQASLTTTEGNCAPRLGTVVGKKASPPLADR</sequence>
<comment type="caution">
    <text evidence="1">The sequence shown here is derived from an EMBL/GenBank/DDBJ whole genome shotgun (WGS) entry which is preliminary data.</text>
</comment>
<dbReference type="AlphaFoldDB" id="A0A1X0HPB4"/>
<dbReference type="EMBL" id="MVIE01000263">
    <property type="protein sequence ID" value="ORB27999.1"/>
    <property type="molecule type" value="Genomic_DNA"/>
</dbReference>
<evidence type="ECO:0000313" key="1">
    <source>
        <dbReference type="EMBL" id="ORB27999.1"/>
    </source>
</evidence>